<evidence type="ECO:0000256" key="1">
    <source>
        <dbReference type="SAM" id="Coils"/>
    </source>
</evidence>
<sequence>MDKLYNKDNTYHKLSGNSYNQNIIKSRTTKIKNNDDSIQNFKIQASRVDKGNGFQAMAVSPIGNDGKVDNDTVYMIYAGTNPKEEADLGTDMKLALSSVFNNQIKSNPKDVKLYNDYKDLNNKTIDYKYPDNTAKNSQFDEANIWTESVLKEGNYKHVYGSGHSLGGTIAQVMAVMHNFDQTKTFSAPNGYNLLPDNVKRNFDAKKFEKKIVDYTHTSDAIGMYDLGKEKIGMNIFVEDVKRQSLIDLNNPMLAHGLKFFNFSGDNVKIKIDSDKAKAIAEKLSSDLKAINQAIQRLEDYEEHSKKRARQIEEKYKDLISSGNYKYIHTSDIENYMEELTKSGKYDFYDKTEFDATISDLHSHKKQLEQLAEKIVDAGQKMENRDKELSEMYQMFEEE</sequence>
<dbReference type="InterPro" id="IPR029058">
    <property type="entry name" value="AB_hydrolase_fold"/>
</dbReference>
<feature type="coiled-coil region" evidence="1">
    <location>
        <begin position="360"/>
        <end position="387"/>
    </location>
</feature>
<protein>
    <recommendedName>
        <fullName evidence="3">Fungal lipase-like domain-containing protein</fullName>
    </recommendedName>
</protein>
<dbReference type="AlphaFoldDB" id="A0A1W5QBX6"/>
<feature type="coiled-coil region" evidence="1">
    <location>
        <begin position="280"/>
        <end position="314"/>
    </location>
</feature>
<evidence type="ECO:0008006" key="3">
    <source>
        <dbReference type="Google" id="ProtNLM"/>
    </source>
</evidence>
<dbReference type="EMBL" id="KY363215">
    <property type="protein sequence ID" value="APY23713.1"/>
    <property type="molecule type" value="Genomic_DNA"/>
</dbReference>
<dbReference type="SUPFAM" id="SSF53474">
    <property type="entry name" value="alpha/beta-Hydrolases"/>
    <property type="match status" value="1"/>
</dbReference>
<dbReference type="RefSeq" id="WP_002499990.1">
    <property type="nucleotide sequence ID" value="NZ_PZDK01000012.1"/>
</dbReference>
<accession>A0A1W5QBX6</accession>
<name>A0A1W5QBX6_9STAP</name>
<reference evidence="2" key="1">
    <citation type="journal article" date="2017" name="MSphere">
        <title>Novel beta-lactamase blaARL in Staphylococcus arlettae.</title>
        <authorList>
            <person name="Andreis S.N."/>
            <person name="Perreten V."/>
            <person name="Schwendener S."/>
        </authorList>
    </citation>
    <scope>NUCLEOTIDE SEQUENCE</scope>
    <source>
        <strain evidence="2">SAN1670</strain>
    </source>
</reference>
<keyword evidence="1" id="KW-0175">Coiled coil</keyword>
<evidence type="ECO:0000313" key="2">
    <source>
        <dbReference type="EMBL" id="APY23713.1"/>
    </source>
</evidence>
<proteinExistence type="predicted"/>
<dbReference type="Gene3D" id="3.40.50.1820">
    <property type="entry name" value="alpha/beta hydrolase"/>
    <property type="match status" value="1"/>
</dbReference>
<organism evidence="2">
    <name type="scientific">Staphylococcus arlettae</name>
    <dbReference type="NCBI Taxonomy" id="29378"/>
    <lineage>
        <taxon>Bacteria</taxon>
        <taxon>Bacillati</taxon>
        <taxon>Bacillota</taxon>
        <taxon>Bacilli</taxon>
        <taxon>Bacillales</taxon>
        <taxon>Staphylococcaceae</taxon>
        <taxon>Staphylococcus</taxon>
    </lineage>
</organism>